<protein>
    <recommendedName>
        <fullName evidence="1">DUF1540 domain-containing protein</fullName>
    </recommendedName>
</protein>
<dbReference type="EMBL" id="FOYM01000031">
    <property type="protein sequence ID" value="SFR14367.1"/>
    <property type="molecule type" value="Genomic_DNA"/>
</dbReference>
<evidence type="ECO:0000259" key="1">
    <source>
        <dbReference type="Pfam" id="PF07561"/>
    </source>
</evidence>
<evidence type="ECO:0000313" key="2">
    <source>
        <dbReference type="EMBL" id="SFR14367.1"/>
    </source>
</evidence>
<dbReference type="Pfam" id="PF07561">
    <property type="entry name" value="DUF1540"/>
    <property type="match status" value="1"/>
</dbReference>
<accession>A0A1I6E9P9</accession>
<dbReference type="InterPro" id="IPR011437">
    <property type="entry name" value="DUF1540"/>
</dbReference>
<proteinExistence type="predicted"/>
<keyword evidence="3" id="KW-1185">Reference proteome</keyword>
<dbReference type="Proteomes" id="UP000199584">
    <property type="component" value="Unassembled WGS sequence"/>
</dbReference>
<sequence>MPRIMCSVKNCMYQEKSECRASSIQVKPSTEDLITSVTDDTACQTFRPRNAMIEDI</sequence>
<dbReference type="RefSeq" id="WP_165608371.1">
    <property type="nucleotide sequence ID" value="NZ_FOYM01000031.1"/>
</dbReference>
<reference evidence="3" key="1">
    <citation type="submission" date="2016-10" db="EMBL/GenBank/DDBJ databases">
        <authorList>
            <person name="Varghese N."/>
            <person name="Submissions S."/>
        </authorList>
    </citation>
    <scope>NUCLEOTIDE SEQUENCE [LARGE SCALE GENOMIC DNA]</scope>
    <source>
        <strain evidence="3">DSM 3669</strain>
    </source>
</reference>
<feature type="domain" description="DUF1540" evidence="1">
    <location>
        <begin position="4"/>
        <end position="46"/>
    </location>
</feature>
<evidence type="ECO:0000313" key="3">
    <source>
        <dbReference type="Proteomes" id="UP000199584"/>
    </source>
</evidence>
<dbReference type="AlphaFoldDB" id="A0A1I6E9P9"/>
<organism evidence="2 3">
    <name type="scientific">Desulfoscipio geothermicus DSM 3669</name>
    <dbReference type="NCBI Taxonomy" id="1121426"/>
    <lineage>
        <taxon>Bacteria</taxon>
        <taxon>Bacillati</taxon>
        <taxon>Bacillota</taxon>
        <taxon>Clostridia</taxon>
        <taxon>Eubacteriales</taxon>
        <taxon>Desulfallaceae</taxon>
        <taxon>Desulfoscipio</taxon>
    </lineage>
</organism>
<gene>
    <name evidence="2" type="ORF">SAMN05660706_1318</name>
</gene>
<name>A0A1I6E9P9_9FIRM</name>